<evidence type="ECO:0000256" key="11">
    <source>
        <dbReference type="PIRSR" id="PIRSR000439-1"/>
    </source>
</evidence>
<dbReference type="PANTHER" id="PTHR10408:SF9">
    <property type="entry name" value="STEROL O-ACYLTRANSFERASE 2-RELATED"/>
    <property type="match status" value="1"/>
</dbReference>
<dbReference type="Proteomes" id="UP000037035">
    <property type="component" value="Unassembled WGS sequence"/>
</dbReference>
<evidence type="ECO:0000256" key="12">
    <source>
        <dbReference type="SAM" id="MobiDB-lite"/>
    </source>
</evidence>
<name>A0A0L6UYB5_9BASI</name>
<comment type="similarity">
    <text evidence="2 10">Belongs to the membrane-bound acyltransferase family. Sterol o-acyltransferase subfamily.</text>
</comment>
<evidence type="ECO:0000256" key="6">
    <source>
        <dbReference type="ARBA" id="ARBA00022989"/>
    </source>
</evidence>
<evidence type="ECO:0000256" key="10">
    <source>
        <dbReference type="PIRNR" id="PIRNR000439"/>
    </source>
</evidence>
<keyword evidence="4 13" id="KW-0812">Transmembrane</keyword>
<feature type="compositionally biased region" description="Polar residues" evidence="12">
    <location>
        <begin position="1"/>
        <end position="11"/>
    </location>
</feature>
<keyword evidence="15" id="KW-1185">Reference proteome</keyword>
<organism evidence="14 15">
    <name type="scientific">Puccinia sorghi</name>
    <dbReference type="NCBI Taxonomy" id="27349"/>
    <lineage>
        <taxon>Eukaryota</taxon>
        <taxon>Fungi</taxon>
        <taxon>Dikarya</taxon>
        <taxon>Basidiomycota</taxon>
        <taxon>Pucciniomycotina</taxon>
        <taxon>Pucciniomycetes</taxon>
        <taxon>Pucciniales</taxon>
        <taxon>Pucciniaceae</taxon>
        <taxon>Puccinia</taxon>
    </lineage>
</organism>
<evidence type="ECO:0000256" key="9">
    <source>
        <dbReference type="ARBA" id="ARBA00023568"/>
    </source>
</evidence>
<feature type="transmembrane region" description="Helical" evidence="13">
    <location>
        <begin position="165"/>
        <end position="184"/>
    </location>
</feature>
<keyword evidence="5 10" id="KW-0256">Endoplasmic reticulum</keyword>
<sequence>MTVNKNSSKQIMNEPQTQQPTTRNNQNESSTSISTNKTFVLTTCSEITTIETTTKQPTVKDTSKQQLLVNFTPRLSTLDPHNQLLHQNPLRGLYALFWILLAFHILATLHASGSLTIQSPLARLFSKHLPQLAVVDLCLVASTFCALGFAQLLSNRFFEYCNTGLIIQHVFQFSWLVAWISYIYHRSDPKDWPWIQSGFLTLHSITMLMKIHSFCATNGEYAEKLKSLQSKVNELQESKLIEFDEPKTGIINRKLLVSTLVTTGIYEQLHQFIEQKKEAANGPEPKSQSESDEKDDDSLRKAREVIDLLDLLGARNVIPNPNEDGTDENYDGRFSSTCWPENLTVSNFTDYLLIPTLVYRLRYPRTKEIRIFFVIEKIFAVAGIFGLIYMITQYYIWDQVTSIKAFEQGHRSSAVHLVDNVIRLVVPFTINYLLIFYIIFECICNAFAELTRFADREFYSDWWNSCSFDEFSRKWNKPVHHFLLKHVYASTISSYGVSRSAAAIITLFLSSLVHELLMVIVTRKLRLYLFLAQMTQLPLTYVGRSRVFRARPALANVCLLSYTPQKPSFGLASSADSHYWLFEECPGYLAHTCTCAMLHKQLSLLH</sequence>
<dbReference type="EMBL" id="LAVV01008199">
    <property type="protein sequence ID" value="KNZ53489.1"/>
    <property type="molecule type" value="Genomic_DNA"/>
</dbReference>
<accession>A0A0L6UYB5</accession>
<keyword evidence="7 10" id="KW-0472">Membrane</keyword>
<dbReference type="GO" id="GO:0008204">
    <property type="term" value="P:ergosterol metabolic process"/>
    <property type="evidence" value="ECO:0007669"/>
    <property type="project" value="TreeGrafter"/>
</dbReference>
<feature type="transmembrane region" description="Helical" evidence="13">
    <location>
        <begin position="132"/>
        <end position="153"/>
    </location>
</feature>
<evidence type="ECO:0000256" key="3">
    <source>
        <dbReference type="ARBA" id="ARBA00022679"/>
    </source>
</evidence>
<protein>
    <recommendedName>
        <fullName evidence="10">O-acyltransferase</fullName>
    </recommendedName>
</protein>
<feature type="active site" evidence="11">
    <location>
        <position position="514"/>
    </location>
</feature>
<evidence type="ECO:0000256" key="4">
    <source>
        <dbReference type="ARBA" id="ARBA00022692"/>
    </source>
</evidence>
<feature type="compositionally biased region" description="Low complexity" evidence="12">
    <location>
        <begin position="13"/>
        <end position="28"/>
    </location>
</feature>
<proteinExistence type="inferred from homology"/>
<dbReference type="PANTHER" id="PTHR10408">
    <property type="entry name" value="STEROL O-ACYLTRANSFERASE"/>
    <property type="match status" value="1"/>
</dbReference>
<dbReference type="OrthoDB" id="10039049at2759"/>
<keyword evidence="6 13" id="KW-1133">Transmembrane helix</keyword>
<feature type="region of interest" description="Disordered" evidence="12">
    <location>
        <begin position="277"/>
        <end position="298"/>
    </location>
</feature>
<keyword evidence="8 10" id="KW-0012">Acyltransferase</keyword>
<feature type="transmembrane region" description="Helical" evidence="13">
    <location>
        <begin position="92"/>
        <end position="111"/>
    </location>
</feature>
<comment type="caution">
    <text evidence="14">The sequence shown here is derived from an EMBL/GenBank/DDBJ whole genome shotgun (WGS) entry which is preliminary data.</text>
</comment>
<keyword evidence="3 10" id="KW-0808">Transferase</keyword>
<dbReference type="InterPro" id="IPR004299">
    <property type="entry name" value="MBOAT_fam"/>
</dbReference>
<feature type="transmembrane region" description="Helical" evidence="13">
    <location>
        <begin position="430"/>
        <end position="448"/>
    </location>
</feature>
<evidence type="ECO:0000256" key="13">
    <source>
        <dbReference type="SAM" id="Phobius"/>
    </source>
</evidence>
<reference evidence="14 15" key="1">
    <citation type="submission" date="2015-08" db="EMBL/GenBank/DDBJ databases">
        <title>Next Generation Sequencing and Analysis of the Genome of Puccinia sorghi L Schw, the Causal Agent of Maize Common Rust.</title>
        <authorList>
            <person name="Rochi L."/>
            <person name="Burguener G."/>
            <person name="Darino M."/>
            <person name="Turjanski A."/>
            <person name="Kreff E."/>
            <person name="Dieguez M.J."/>
            <person name="Sacco F."/>
        </authorList>
    </citation>
    <scope>NUCLEOTIDE SEQUENCE [LARGE SCALE GENOMIC DNA]</scope>
    <source>
        <strain evidence="14 15">RO10H11247</strain>
    </source>
</reference>
<evidence type="ECO:0000256" key="1">
    <source>
        <dbReference type="ARBA" id="ARBA00004477"/>
    </source>
</evidence>
<feature type="transmembrane region" description="Helical" evidence="13">
    <location>
        <begin position="501"/>
        <end position="521"/>
    </location>
</feature>
<dbReference type="VEuPathDB" id="FungiDB:VP01_3227g1"/>
<dbReference type="GO" id="GO:0034737">
    <property type="term" value="F:ergosterol O-acyltransferase activity"/>
    <property type="evidence" value="ECO:0007669"/>
    <property type="project" value="TreeGrafter"/>
</dbReference>
<feature type="compositionally biased region" description="Basic and acidic residues" evidence="12">
    <location>
        <begin position="287"/>
        <end position="298"/>
    </location>
</feature>
<comment type="function">
    <text evidence="9">Sterol O-acyltransferase that catalyzes the formation of stery esters.</text>
</comment>
<comment type="subcellular location">
    <subcellularLocation>
        <location evidence="1 10">Endoplasmic reticulum membrane</location>
        <topology evidence="1 10">Multi-pass membrane protein</topology>
    </subcellularLocation>
</comment>
<dbReference type="AlphaFoldDB" id="A0A0L6UYB5"/>
<dbReference type="GO" id="GO:0005789">
    <property type="term" value="C:endoplasmic reticulum membrane"/>
    <property type="evidence" value="ECO:0007669"/>
    <property type="project" value="UniProtKB-SubCell"/>
</dbReference>
<dbReference type="STRING" id="27349.A0A0L6UYB5"/>
<feature type="transmembrane region" description="Helical" evidence="13">
    <location>
        <begin position="369"/>
        <end position="391"/>
    </location>
</feature>
<evidence type="ECO:0000256" key="8">
    <source>
        <dbReference type="ARBA" id="ARBA00023315"/>
    </source>
</evidence>
<dbReference type="Pfam" id="PF03062">
    <property type="entry name" value="MBOAT"/>
    <property type="match status" value="1"/>
</dbReference>
<evidence type="ECO:0000256" key="7">
    <source>
        <dbReference type="ARBA" id="ARBA00023136"/>
    </source>
</evidence>
<evidence type="ECO:0000313" key="15">
    <source>
        <dbReference type="Proteomes" id="UP000037035"/>
    </source>
</evidence>
<evidence type="ECO:0000313" key="14">
    <source>
        <dbReference type="EMBL" id="KNZ53489.1"/>
    </source>
</evidence>
<evidence type="ECO:0000256" key="5">
    <source>
        <dbReference type="ARBA" id="ARBA00022824"/>
    </source>
</evidence>
<gene>
    <name evidence="14" type="ORF">VP01_3227g1</name>
</gene>
<dbReference type="PIRSF" id="PIRSF000439">
    <property type="entry name" value="Oat_ACAT_DAG_ARE"/>
    <property type="match status" value="1"/>
</dbReference>
<evidence type="ECO:0000256" key="2">
    <source>
        <dbReference type="ARBA" id="ARBA00009010"/>
    </source>
</evidence>
<feature type="region of interest" description="Disordered" evidence="12">
    <location>
        <begin position="1"/>
        <end position="33"/>
    </location>
</feature>
<dbReference type="InterPro" id="IPR014371">
    <property type="entry name" value="Oat_ACAT_DAG_ARE"/>
</dbReference>